<name>A0A024RX48_HYPJR</name>
<dbReference type="Proteomes" id="UP000024376">
    <property type="component" value="Unassembled WGS sequence"/>
</dbReference>
<organism evidence="2 3">
    <name type="scientific">Hypocrea jecorina (strain ATCC 56765 / BCRC 32924 / NRRL 11460 / Rut C-30)</name>
    <name type="common">Trichoderma reesei</name>
    <dbReference type="NCBI Taxonomy" id="1344414"/>
    <lineage>
        <taxon>Eukaryota</taxon>
        <taxon>Fungi</taxon>
        <taxon>Dikarya</taxon>
        <taxon>Ascomycota</taxon>
        <taxon>Pezizomycotina</taxon>
        <taxon>Sordariomycetes</taxon>
        <taxon>Hypocreomycetidae</taxon>
        <taxon>Hypocreales</taxon>
        <taxon>Hypocreaceae</taxon>
        <taxon>Trichoderma</taxon>
    </lineage>
</organism>
<feature type="non-terminal residue" evidence="2">
    <location>
        <position position="54"/>
    </location>
</feature>
<gene>
    <name evidence="2" type="ORF">M419DRAFT_63329</name>
</gene>
<accession>A0A024RX48</accession>
<reference evidence="3" key="1">
    <citation type="journal article" date="2013" name="Ind. Biotechnol.">
        <title>Comparative genomics analysis of Trichoderma reesei strains.</title>
        <authorList>
            <person name="Koike H."/>
            <person name="Aerts A."/>
            <person name="LaButti K."/>
            <person name="Grigoriev I.V."/>
            <person name="Baker S.E."/>
        </authorList>
    </citation>
    <scope>NUCLEOTIDE SEQUENCE [LARGE SCALE GENOMIC DNA]</scope>
    <source>
        <strain evidence="3">ATCC 56765 / BCRC 32924 / NRRL 11460 / Rut C-30</strain>
    </source>
</reference>
<evidence type="ECO:0000256" key="1">
    <source>
        <dbReference type="SAM" id="Phobius"/>
    </source>
</evidence>
<dbReference type="OrthoDB" id="5231661at2759"/>
<protein>
    <submittedName>
        <fullName evidence="2">Uncharacterized protein</fullName>
    </submittedName>
</protein>
<keyword evidence="1" id="KW-0812">Transmembrane</keyword>
<sequence length="54" mass="6330">SDNDQLPRFSFEGLGMSRNARIFVIAVLSIFGTTETWVWCKGIYRWWYGAPKEE</sequence>
<dbReference type="AlphaFoldDB" id="A0A024RX48"/>
<keyword evidence="1" id="KW-1133">Transmembrane helix</keyword>
<dbReference type="KEGG" id="trr:M419DRAFT_63329"/>
<proteinExistence type="predicted"/>
<dbReference type="EMBL" id="KI911168">
    <property type="protein sequence ID" value="ETR97663.1"/>
    <property type="molecule type" value="Genomic_DNA"/>
</dbReference>
<feature type="non-terminal residue" evidence="2">
    <location>
        <position position="1"/>
    </location>
</feature>
<evidence type="ECO:0000313" key="3">
    <source>
        <dbReference type="Proteomes" id="UP000024376"/>
    </source>
</evidence>
<feature type="transmembrane region" description="Helical" evidence="1">
    <location>
        <begin position="20"/>
        <end position="40"/>
    </location>
</feature>
<dbReference type="HOGENOM" id="CLU_3056302_0_0_1"/>
<keyword evidence="1" id="KW-0472">Membrane</keyword>
<evidence type="ECO:0000313" key="2">
    <source>
        <dbReference type="EMBL" id="ETR97663.1"/>
    </source>
</evidence>